<name>A0A914D7T0_9BILA</name>
<accession>A0A914D7T0</accession>
<dbReference type="WBParaSite" id="ACRNAN_scaffold2050.g14998.t1">
    <property type="protein sequence ID" value="ACRNAN_scaffold2050.g14998.t1"/>
    <property type="gene ID" value="ACRNAN_scaffold2050.g14998"/>
</dbReference>
<dbReference type="AlphaFoldDB" id="A0A914D7T0"/>
<sequence length="71" mass="8764">MPTLILMRYKWDEQISEQNNANKLRLKQKEFEKDITILKFNSLLATTKREMKRVIDLLKLEKQRLHYSKWK</sequence>
<reference evidence="2" key="1">
    <citation type="submission" date="2022-11" db="UniProtKB">
        <authorList>
            <consortium name="WormBaseParasite"/>
        </authorList>
    </citation>
    <scope>IDENTIFICATION</scope>
</reference>
<proteinExistence type="predicted"/>
<protein>
    <submittedName>
        <fullName evidence="2">50S ribosomal protein L29</fullName>
    </submittedName>
</protein>
<keyword evidence="1" id="KW-1185">Reference proteome</keyword>
<evidence type="ECO:0000313" key="1">
    <source>
        <dbReference type="Proteomes" id="UP000887540"/>
    </source>
</evidence>
<dbReference type="Proteomes" id="UP000887540">
    <property type="component" value="Unplaced"/>
</dbReference>
<organism evidence="1 2">
    <name type="scientific">Acrobeloides nanus</name>
    <dbReference type="NCBI Taxonomy" id="290746"/>
    <lineage>
        <taxon>Eukaryota</taxon>
        <taxon>Metazoa</taxon>
        <taxon>Ecdysozoa</taxon>
        <taxon>Nematoda</taxon>
        <taxon>Chromadorea</taxon>
        <taxon>Rhabditida</taxon>
        <taxon>Tylenchina</taxon>
        <taxon>Cephalobomorpha</taxon>
        <taxon>Cephaloboidea</taxon>
        <taxon>Cephalobidae</taxon>
        <taxon>Acrobeloides</taxon>
    </lineage>
</organism>
<evidence type="ECO:0000313" key="2">
    <source>
        <dbReference type="WBParaSite" id="ACRNAN_scaffold2050.g14998.t1"/>
    </source>
</evidence>